<comment type="similarity">
    <text evidence="7">Belongs to the DHHC palmitoyltransferase family. PFA5 subfamily.</text>
</comment>
<keyword evidence="3 8" id="KW-0812">Transmembrane</keyword>
<keyword evidence="6 8" id="KW-0012">Acyltransferase</keyword>
<proteinExistence type="inferred from homology"/>
<dbReference type="AlphaFoldDB" id="A0A1Y1IBS0"/>
<protein>
    <recommendedName>
        <fullName evidence="8">S-acyltransferase</fullName>
        <ecNumber evidence="8">2.3.1.225</ecNumber>
    </recommendedName>
    <alternativeName>
        <fullName evidence="8">Palmitoyltransferase</fullName>
    </alternativeName>
</protein>
<dbReference type="OMA" id="HERSKHC"/>
<feature type="region of interest" description="Disordered" evidence="9">
    <location>
        <begin position="1"/>
        <end position="99"/>
    </location>
</feature>
<dbReference type="OrthoDB" id="2014857at2759"/>
<evidence type="ECO:0000256" key="6">
    <source>
        <dbReference type="ARBA" id="ARBA00023315"/>
    </source>
</evidence>
<dbReference type="EMBL" id="DF237374">
    <property type="protein sequence ID" value="GAQ88405.1"/>
    <property type="molecule type" value="Genomic_DNA"/>
</dbReference>
<dbReference type="InterPro" id="IPR039859">
    <property type="entry name" value="PFA4/ZDH16/20/ERF2-like"/>
</dbReference>
<evidence type="ECO:0000256" key="1">
    <source>
        <dbReference type="ARBA" id="ARBA00004141"/>
    </source>
</evidence>
<dbReference type="GO" id="GO:0016020">
    <property type="term" value="C:membrane"/>
    <property type="evidence" value="ECO:0007669"/>
    <property type="project" value="UniProtKB-SubCell"/>
</dbReference>
<feature type="transmembrane region" description="Helical" evidence="8">
    <location>
        <begin position="362"/>
        <end position="382"/>
    </location>
</feature>
<gene>
    <name evidence="11" type="ORF">KFL_004250050</name>
</gene>
<dbReference type="PANTHER" id="PTHR22883">
    <property type="entry name" value="ZINC FINGER DHHC DOMAIN CONTAINING PROTEIN"/>
    <property type="match status" value="1"/>
</dbReference>
<feature type="transmembrane region" description="Helical" evidence="8">
    <location>
        <begin position="314"/>
        <end position="342"/>
    </location>
</feature>
<evidence type="ECO:0000256" key="3">
    <source>
        <dbReference type="ARBA" id="ARBA00022692"/>
    </source>
</evidence>
<dbReference type="GO" id="GO:0005794">
    <property type="term" value="C:Golgi apparatus"/>
    <property type="evidence" value="ECO:0000318"/>
    <property type="project" value="GO_Central"/>
</dbReference>
<sequence>MEPHSVPQSDAHAPLAHANAVDLDGERPEPLTNKPRETAAGELHESAAHSAHTPSLNPVPNPNPALGNHAGSWGAAPATGIPSHFPSQAPFHGPPLTKGDDALAFDLEAGRRPGLNDGYSGGFNNGLNGGFQEGVKRSTRHERWLERQAQKQGPWGEGFQGIHVLLWLIPVSGGLGYAFVLPWIHPWALRLTLYITVGVCLCLALVCLYLVNQLDPGVVTPQPMKDPEVVAAESGQPSRLCMDGRAQWVRPPPCYTGPMGVGTQIRGWERYCSTCNIWRGPRVTHCSVCGYCMLRFDHHCAVVGTCIAQNNHRFFVVFLMSSGVGAALLFAASIILLVQRHWEGSHAWSDWHTYLGLLMTFYYFYLAFLLLFGCCHLCLLLCDLTSKQMAQRRINEAFGGFCSCLRNLVRVCCAPIRHKRDVIPPYNIGQPPPARINRAGHQAPAGRDLEPGKSPEGSPGETGWKDIEQGVLRNGGAVGERNRETAGLDGSDDHVVSEGVAVGVDPGMRARAEGDFQEEENRRVGEVAHLGPLFPGM</sequence>
<keyword evidence="2 8" id="KW-0808">Transferase</keyword>
<name>A0A1Y1IBS0_KLENI</name>
<dbReference type="GO" id="GO:0005783">
    <property type="term" value="C:endoplasmic reticulum"/>
    <property type="evidence" value="ECO:0000318"/>
    <property type="project" value="GO_Central"/>
</dbReference>
<evidence type="ECO:0000256" key="7">
    <source>
        <dbReference type="ARBA" id="ARBA00038298"/>
    </source>
</evidence>
<evidence type="ECO:0000256" key="9">
    <source>
        <dbReference type="SAM" id="MobiDB-lite"/>
    </source>
</evidence>
<evidence type="ECO:0000256" key="2">
    <source>
        <dbReference type="ARBA" id="ARBA00022679"/>
    </source>
</evidence>
<comment type="domain">
    <text evidence="8">The DHHC domain is required for palmitoyltransferase activity.</text>
</comment>
<keyword evidence="12" id="KW-1185">Reference proteome</keyword>
<evidence type="ECO:0000256" key="5">
    <source>
        <dbReference type="ARBA" id="ARBA00023136"/>
    </source>
</evidence>
<dbReference type="STRING" id="105231.A0A1Y1IBS0"/>
<evidence type="ECO:0000256" key="8">
    <source>
        <dbReference type="RuleBase" id="RU079119"/>
    </source>
</evidence>
<keyword evidence="4 8" id="KW-1133">Transmembrane helix</keyword>
<feature type="domain" description="Palmitoyltransferase DHHC" evidence="10">
    <location>
        <begin position="269"/>
        <end position="391"/>
    </location>
</feature>
<dbReference type="InterPro" id="IPR001594">
    <property type="entry name" value="Palmitoyltrfase_DHHC"/>
</dbReference>
<keyword evidence="5 8" id="KW-0472">Membrane</keyword>
<dbReference type="EC" id="2.3.1.225" evidence="8"/>
<evidence type="ECO:0000259" key="10">
    <source>
        <dbReference type="Pfam" id="PF01529"/>
    </source>
</evidence>
<comment type="catalytic activity">
    <reaction evidence="8">
        <text>L-cysteinyl-[protein] + hexadecanoyl-CoA = S-hexadecanoyl-L-cysteinyl-[protein] + CoA</text>
        <dbReference type="Rhea" id="RHEA:36683"/>
        <dbReference type="Rhea" id="RHEA-COMP:10131"/>
        <dbReference type="Rhea" id="RHEA-COMP:11032"/>
        <dbReference type="ChEBI" id="CHEBI:29950"/>
        <dbReference type="ChEBI" id="CHEBI:57287"/>
        <dbReference type="ChEBI" id="CHEBI:57379"/>
        <dbReference type="ChEBI" id="CHEBI:74151"/>
        <dbReference type="EC" id="2.3.1.225"/>
    </reaction>
</comment>
<comment type="subcellular location">
    <subcellularLocation>
        <location evidence="1">Membrane</location>
        <topology evidence="1">Multi-pass membrane protein</topology>
    </subcellularLocation>
</comment>
<reference evidence="11 12" key="1">
    <citation type="journal article" date="2014" name="Nat. Commun.">
        <title>Klebsormidium flaccidum genome reveals primary factors for plant terrestrial adaptation.</title>
        <authorList>
            <person name="Hori K."/>
            <person name="Maruyama F."/>
            <person name="Fujisawa T."/>
            <person name="Togashi T."/>
            <person name="Yamamoto N."/>
            <person name="Seo M."/>
            <person name="Sato S."/>
            <person name="Yamada T."/>
            <person name="Mori H."/>
            <person name="Tajima N."/>
            <person name="Moriyama T."/>
            <person name="Ikeuchi M."/>
            <person name="Watanabe M."/>
            <person name="Wada H."/>
            <person name="Kobayashi K."/>
            <person name="Saito M."/>
            <person name="Masuda T."/>
            <person name="Sasaki-Sekimoto Y."/>
            <person name="Mashiguchi K."/>
            <person name="Awai K."/>
            <person name="Shimojima M."/>
            <person name="Masuda S."/>
            <person name="Iwai M."/>
            <person name="Nobusawa T."/>
            <person name="Narise T."/>
            <person name="Kondo S."/>
            <person name="Saito H."/>
            <person name="Sato R."/>
            <person name="Murakawa M."/>
            <person name="Ihara Y."/>
            <person name="Oshima-Yamada Y."/>
            <person name="Ohtaka K."/>
            <person name="Satoh M."/>
            <person name="Sonobe K."/>
            <person name="Ishii M."/>
            <person name="Ohtani R."/>
            <person name="Kanamori-Sato M."/>
            <person name="Honoki R."/>
            <person name="Miyazaki D."/>
            <person name="Mochizuki H."/>
            <person name="Umetsu J."/>
            <person name="Higashi K."/>
            <person name="Shibata D."/>
            <person name="Kamiya Y."/>
            <person name="Sato N."/>
            <person name="Nakamura Y."/>
            <person name="Tabata S."/>
            <person name="Ida S."/>
            <person name="Kurokawa K."/>
            <person name="Ohta H."/>
        </authorList>
    </citation>
    <scope>NUCLEOTIDE SEQUENCE [LARGE SCALE GENOMIC DNA]</scope>
    <source>
        <strain evidence="11 12">NIES-2285</strain>
    </source>
</reference>
<dbReference type="PROSITE" id="PS50216">
    <property type="entry name" value="DHHC"/>
    <property type="match status" value="1"/>
</dbReference>
<organism evidence="11 12">
    <name type="scientific">Klebsormidium nitens</name>
    <name type="common">Green alga</name>
    <name type="synonym">Ulothrix nitens</name>
    <dbReference type="NCBI Taxonomy" id="105231"/>
    <lineage>
        <taxon>Eukaryota</taxon>
        <taxon>Viridiplantae</taxon>
        <taxon>Streptophyta</taxon>
        <taxon>Klebsormidiophyceae</taxon>
        <taxon>Klebsormidiales</taxon>
        <taxon>Klebsormidiaceae</taxon>
        <taxon>Klebsormidium</taxon>
    </lineage>
</organism>
<dbReference type="Proteomes" id="UP000054558">
    <property type="component" value="Unassembled WGS sequence"/>
</dbReference>
<feature type="transmembrane region" description="Helical" evidence="8">
    <location>
        <begin position="164"/>
        <end position="185"/>
    </location>
</feature>
<dbReference type="GO" id="GO:0006612">
    <property type="term" value="P:protein targeting to membrane"/>
    <property type="evidence" value="ECO:0000318"/>
    <property type="project" value="GO_Central"/>
</dbReference>
<dbReference type="PANTHER" id="PTHR22883:SF23">
    <property type="entry name" value="PALMITOYLTRANSFERASE ZDHHC6"/>
    <property type="match status" value="1"/>
</dbReference>
<feature type="compositionally biased region" description="Basic and acidic residues" evidence="9">
    <location>
        <begin position="24"/>
        <end position="47"/>
    </location>
</feature>
<accession>A0A1Y1IBS0</accession>
<evidence type="ECO:0000313" key="12">
    <source>
        <dbReference type="Proteomes" id="UP000054558"/>
    </source>
</evidence>
<feature type="region of interest" description="Disordered" evidence="9">
    <location>
        <begin position="426"/>
        <end position="467"/>
    </location>
</feature>
<dbReference type="GO" id="GO:0019706">
    <property type="term" value="F:protein-cysteine S-palmitoyltransferase activity"/>
    <property type="evidence" value="ECO:0000318"/>
    <property type="project" value="GO_Central"/>
</dbReference>
<evidence type="ECO:0000256" key="4">
    <source>
        <dbReference type="ARBA" id="ARBA00022989"/>
    </source>
</evidence>
<evidence type="ECO:0000313" key="11">
    <source>
        <dbReference type="EMBL" id="GAQ88405.1"/>
    </source>
</evidence>
<feature type="transmembrane region" description="Helical" evidence="8">
    <location>
        <begin position="191"/>
        <end position="211"/>
    </location>
</feature>
<dbReference type="Pfam" id="PF01529">
    <property type="entry name" value="DHHC"/>
    <property type="match status" value="1"/>
</dbReference>